<reference evidence="1 2" key="1">
    <citation type="submission" date="2019-01" db="EMBL/GenBank/DDBJ databases">
        <title>Sphingorhabdus lacus sp.nov., isolated from an oligotrophic freshwater lake.</title>
        <authorList>
            <person name="Park M."/>
        </authorList>
    </citation>
    <scope>NUCLEOTIDE SEQUENCE [LARGE SCALE GENOMIC DNA]</scope>
    <source>
        <strain evidence="1 2">IMCC26285</strain>
    </source>
</reference>
<dbReference type="AlphaFoldDB" id="A0A6I4M2K7"/>
<comment type="caution">
    <text evidence="1">The sequence shown here is derived from an EMBL/GenBank/DDBJ whole genome shotgun (WGS) entry which is preliminary data.</text>
</comment>
<dbReference type="Proteomes" id="UP000471147">
    <property type="component" value="Unassembled WGS sequence"/>
</dbReference>
<evidence type="ECO:0000313" key="2">
    <source>
        <dbReference type="Proteomes" id="UP000471147"/>
    </source>
</evidence>
<proteinExistence type="predicted"/>
<organism evidence="1 2">
    <name type="scientific">Sphingorhabdus profundilacus</name>
    <dbReference type="NCBI Taxonomy" id="2509718"/>
    <lineage>
        <taxon>Bacteria</taxon>
        <taxon>Pseudomonadati</taxon>
        <taxon>Pseudomonadota</taxon>
        <taxon>Alphaproteobacteria</taxon>
        <taxon>Sphingomonadales</taxon>
        <taxon>Sphingomonadaceae</taxon>
        <taxon>Sphingorhabdus</taxon>
    </lineage>
</organism>
<accession>A0A6I4M2K7</accession>
<sequence length="276" mass="29820">MIAFSRWQACWVSATVSNLPRRPLSRTSLMVKRQQPLRESVKMLRKPKRILGGPNSLVTNESGLALIEFAFIAPVFMVFVASGAELANYATESTQVSQLALQVADNAARIGEGDPLANKKITETQINDLFTGAEIHAGDLDIYGSHVEDGNAVPNGRIILSSLETMANPNPTGKFKIAWQRCRGLATTFTPQYGVAGEPSGTNMSGMGPVGRQVTAIAGTPVMFAEVRYRYQPLFLNGFAIKDYENINAVAAMMVRDARDLTTVFNTEGAVAASCT</sequence>
<name>A0A6I4M2K7_9SPHN</name>
<gene>
    <name evidence="1" type="ORF">EUU23_03280</name>
</gene>
<evidence type="ECO:0000313" key="1">
    <source>
        <dbReference type="EMBL" id="MVZ96728.1"/>
    </source>
</evidence>
<keyword evidence="2" id="KW-1185">Reference proteome</keyword>
<dbReference type="EMBL" id="SDWJ01000001">
    <property type="protein sequence ID" value="MVZ96728.1"/>
    <property type="molecule type" value="Genomic_DNA"/>
</dbReference>
<protein>
    <submittedName>
        <fullName evidence="1">Pilus assembly protein</fullName>
    </submittedName>
</protein>